<evidence type="ECO:0000256" key="1">
    <source>
        <dbReference type="SAM" id="Phobius"/>
    </source>
</evidence>
<proteinExistence type="predicted"/>
<sequence>MDVRVGEEGNSTIEWSNRGVEEMLEIFVLTVVSTYILGGICARERVYLSCNA</sequence>
<keyword evidence="1" id="KW-0812">Transmembrane</keyword>
<organism evidence="2 3">
    <name type="scientific">Patellaria atrata CBS 101060</name>
    <dbReference type="NCBI Taxonomy" id="1346257"/>
    <lineage>
        <taxon>Eukaryota</taxon>
        <taxon>Fungi</taxon>
        <taxon>Dikarya</taxon>
        <taxon>Ascomycota</taxon>
        <taxon>Pezizomycotina</taxon>
        <taxon>Dothideomycetes</taxon>
        <taxon>Dothideomycetes incertae sedis</taxon>
        <taxon>Patellariales</taxon>
        <taxon>Patellariaceae</taxon>
        <taxon>Patellaria</taxon>
    </lineage>
</organism>
<evidence type="ECO:0000313" key="3">
    <source>
        <dbReference type="Proteomes" id="UP000799429"/>
    </source>
</evidence>
<dbReference type="Proteomes" id="UP000799429">
    <property type="component" value="Unassembled WGS sequence"/>
</dbReference>
<gene>
    <name evidence="2" type="ORF">M501DRAFT_1002824</name>
</gene>
<keyword evidence="3" id="KW-1185">Reference proteome</keyword>
<keyword evidence="1" id="KW-1133">Transmembrane helix</keyword>
<evidence type="ECO:0000313" key="2">
    <source>
        <dbReference type="EMBL" id="KAF2840467.1"/>
    </source>
</evidence>
<comment type="caution">
    <text evidence="2">The sequence shown here is derived from an EMBL/GenBank/DDBJ whole genome shotgun (WGS) entry which is preliminary data.</text>
</comment>
<feature type="transmembrane region" description="Helical" evidence="1">
    <location>
        <begin position="23"/>
        <end position="42"/>
    </location>
</feature>
<keyword evidence="1" id="KW-0472">Membrane</keyword>
<reference evidence="2" key="1">
    <citation type="journal article" date="2020" name="Stud. Mycol.">
        <title>101 Dothideomycetes genomes: a test case for predicting lifestyles and emergence of pathogens.</title>
        <authorList>
            <person name="Haridas S."/>
            <person name="Albert R."/>
            <person name="Binder M."/>
            <person name="Bloem J."/>
            <person name="Labutti K."/>
            <person name="Salamov A."/>
            <person name="Andreopoulos B."/>
            <person name="Baker S."/>
            <person name="Barry K."/>
            <person name="Bills G."/>
            <person name="Bluhm B."/>
            <person name="Cannon C."/>
            <person name="Castanera R."/>
            <person name="Culley D."/>
            <person name="Daum C."/>
            <person name="Ezra D."/>
            <person name="Gonzalez J."/>
            <person name="Henrissat B."/>
            <person name="Kuo A."/>
            <person name="Liang C."/>
            <person name="Lipzen A."/>
            <person name="Lutzoni F."/>
            <person name="Magnuson J."/>
            <person name="Mondo S."/>
            <person name="Nolan M."/>
            <person name="Ohm R."/>
            <person name="Pangilinan J."/>
            <person name="Park H.-J."/>
            <person name="Ramirez L."/>
            <person name="Alfaro M."/>
            <person name="Sun H."/>
            <person name="Tritt A."/>
            <person name="Yoshinaga Y."/>
            <person name="Zwiers L.-H."/>
            <person name="Turgeon B."/>
            <person name="Goodwin S."/>
            <person name="Spatafora J."/>
            <person name="Crous P."/>
            <person name="Grigoriev I."/>
        </authorList>
    </citation>
    <scope>NUCLEOTIDE SEQUENCE</scope>
    <source>
        <strain evidence="2">CBS 101060</strain>
    </source>
</reference>
<dbReference type="AlphaFoldDB" id="A0A9P4SD98"/>
<dbReference type="EMBL" id="MU006093">
    <property type="protein sequence ID" value="KAF2840467.1"/>
    <property type="molecule type" value="Genomic_DNA"/>
</dbReference>
<accession>A0A9P4SD98</accession>
<protein>
    <submittedName>
        <fullName evidence="2">Uncharacterized protein</fullName>
    </submittedName>
</protein>
<name>A0A9P4SD98_9PEZI</name>